<keyword evidence="5" id="KW-1185">Reference proteome</keyword>
<protein>
    <recommendedName>
        <fullName evidence="3">Tf2-1-like SH3-like domain-containing protein</fullName>
    </recommendedName>
</protein>
<evidence type="ECO:0000313" key="4">
    <source>
        <dbReference type="EMBL" id="ONK69608.1"/>
    </source>
</evidence>
<keyword evidence="1" id="KW-0175">Coiled coil</keyword>
<dbReference type="Pfam" id="PF24626">
    <property type="entry name" value="SH3_Tf2-1"/>
    <property type="match status" value="1"/>
</dbReference>
<feature type="domain" description="Tf2-1-like SH3-like" evidence="3">
    <location>
        <begin position="174"/>
        <end position="235"/>
    </location>
</feature>
<dbReference type="InterPro" id="IPR056924">
    <property type="entry name" value="SH3_Tf2-1"/>
</dbReference>
<accession>A0A5P1EUA2</accession>
<reference evidence="5" key="1">
    <citation type="journal article" date="2017" name="Nat. Commun.">
        <title>The asparagus genome sheds light on the origin and evolution of a young Y chromosome.</title>
        <authorList>
            <person name="Harkess A."/>
            <person name="Zhou J."/>
            <person name="Xu C."/>
            <person name="Bowers J.E."/>
            <person name="Van der Hulst R."/>
            <person name="Ayyampalayam S."/>
            <person name="Mercati F."/>
            <person name="Riccardi P."/>
            <person name="McKain M.R."/>
            <person name="Kakrana A."/>
            <person name="Tang H."/>
            <person name="Ray J."/>
            <person name="Groenendijk J."/>
            <person name="Arikit S."/>
            <person name="Mathioni S.M."/>
            <person name="Nakano M."/>
            <person name="Shan H."/>
            <person name="Telgmann-Rauber A."/>
            <person name="Kanno A."/>
            <person name="Yue Z."/>
            <person name="Chen H."/>
            <person name="Li W."/>
            <person name="Chen Y."/>
            <person name="Xu X."/>
            <person name="Zhang Y."/>
            <person name="Luo S."/>
            <person name="Chen H."/>
            <person name="Gao J."/>
            <person name="Mao Z."/>
            <person name="Pires J.C."/>
            <person name="Luo M."/>
            <person name="Kudrna D."/>
            <person name="Wing R.A."/>
            <person name="Meyers B.C."/>
            <person name="Yi K."/>
            <person name="Kong H."/>
            <person name="Lavrijsen P."/>
            <person name="Sunseri F."/>
            <person name="Falavigna A."/>
            <person name="Ye Y."/>
            <person name="Leebens-Mack J.H."/>
            <person name="Chen G."/>
        </authorList>
    </citation>
    <scope>NUCLEOTIDE SEQUENCE [LARGE SCALE GENOMIC DNA]</scope>
    <source>
        <strain evidence="5">cv. DH0086</strain>
    </source>
</reference>
<gene>
    <name evidence="4" type="ORF">A4U43_C05F24760</name>
</gene>
<dbReference type="AlphaFoldDB" id="A0A5P1EUA2"/>
<dbReference type="Proteomes" id="UP000243459">
    <property type="component" value="Chromosome 5"/>
</dbReference>
<evidence type="ECO:0000313" key="5">
    <source>
        <dbReference type="Proteomes" id="UP000243459"/>
    </source>
</evidence>
<sequence length="281" mass="31174">MERSEAFGSAVPAVGDDYYGQREDLGVESGILIACKGREAREGQVGAWGPNCYRWSGKTRNVGKRAQGVRVGGSRERWGCLFDCGRMDQKEIGRLALGGDGNHAAVARETQWGRETGTAGFDFEAGVHGSIGSEHRAKEIKKLLEQVKTRIEKVIELYKKKANKHCNSLEFKPGDLVWLHLRKERFPTRRKNKLMARGDDPFKVIEKVGSNAYKLELPGESNIFATFNIGDLTPYLSENEDVEDLRTNPNQGGENDAKATMTNPILSGTKENSSSIFCSQF</sequence>
<dbReference type="PANTHER" id="PTHR35046:SF26">
    <property type="entry name" value="RNA-DIRECTED DNA POLYMERASE"/>
    <property type="match status" value="1"/>
</dbReference>
<dbReference type="Gramene" id="ONK69608">
    <property type="protein sequence ID" value="ONK69608"/>
    <property type="gene ID" value="A4U43_C05F24760"/>
</dbReference>
<evidence type="ECO:0000256" key="2">
    <source>
        <dbReference type="SAM" id="MobiDB-lite"/>
    </source>
</evidence>
<feature type="region of interest" description="Disordered" evidence="2">
    <location>
        <begin position="246"/>
        <end position="281"/>
    </location>
</feature>
<dbReference type="EMBL" id="CM007385">
    <property type="protein sequence ID" value="ONK69608.1"/>
    <property type="molecule type" value="Genomic_DNA"/>
</dbReference>
<organism evidence="4 5">
    <name type="scientific">Asparagus officinalis</name>
    <name type="common">Garden asparagus</name>
    <dbReference type="NCBI Taxonomy" id="4686"/>
    <lineage>
        <taxon>Eukaryota</taxon>
        <taxon>Viridiplantae</taxon>
        <taxon>Streptophyta</taxon>
        <taxon>Embryophyta</taxon>
        <taxon>Tracheophyta</taxon>
        <taxon>Spermatophyta</taxon>
        <taxon>Magnoliopsida</taxon>
        <taxon>Liliopsida</taxon>
        <taxon>Asparagales</taxon>
        <taxon>Asparagaceae</taxon>
        <taxon>Asparagoideae</taxon>
        <taxon>Asparagus</taxon>
    </lineage>
</organism>
<proteinExistence type="predicted"/>
<feature type="coiled-coil region" evidence="1">
    <location>
        <begin position="137"/>
        <end position="164"/>
    </location>
</feature>
<feature type="compositionally biased region" description="Polar residues" evidence="2">
    <location>
        <begin position="260"/>
        <end position="281"/>
    </location>
</feature>
<name>A0A5P1EUA2_ASPOF</name>
<evidence type="ECO:0000259" key="3">
    <source>
        <dbReference type="Pfam" id="PF24626"/>
    </source>
</evidence>
<evidence type="ECO:0000256" key="1">
    <source>
        <dbReference type="SAM" id="Coils"/>
    </source>
</evidence>
<dbReference type="PANTHER" id="PTHR35046">
    <property type="entry name" value="ZINC KNUCKLE (CCHC-TYPE) FAMILY PROTEIN"/>
    <property type="match status" value="1"/>
</dbReference>